<feature type="domain" description="PAS" evidence="4">
    <location>
        <begin position="478"/>
        <end position="548"/>
    </location>
</feature>
<dbReference type="PANTHER" id="PTHR44757">
    <property type="entry name" value="DIGUANYLATE CYCLASE DGCP"/>
    <property type="match status" value="1"/>
</dbReference>
<dbReference type="InterPro" id="IPR031803">
    <property type="entry name" value="BAT_GAF/HTH-assoc"/>
</dbReference>
<dbReference type="PROSITE" id="PS50113">
    <property type="entry name" value="PAC"/>
    <property type="match status" value="1"/>
</dbReference>
<dbReference type="InterPro" id="IPR052155">
    <property type="entry name" value="Biofilm_reg_signaling"/>
</dbReference>
<evidence type="ECO:0000256" key="1">
    <source>
        <dbReference type="ARBA" id="ARBA00023015"/>
    </source>
</evidence>
<accession>A0A2I8VLH4</accession>
<dbReference type="InterPro" id="IPR000014">
    <property type="entry name" value="PAS"/>
</dbReference>
<dbReference type="SMART" id="SM00091">
    <property type="entry name" value="PAS"/>
    <property type="match status" value="4"/>
</dbReference>
<dbReference type="AlphaFoldDB" id="A0A2I8VLH4"/>
<dbReference type="SMART" id="SM00086">
    <property type="entry name" value="PAC"/>
    <property type="match status" value="3"/>
</dbReference>
<feature type="domain" description="PAS" evidence="4">
    <location>
        <begin position="365"/>
        <end position="435"/>
    </location>
</feature>
<evidence type="ECO:0000256" key="3">
    <source>
        <dbReference type="SAM" id="Coils"/>
    </source>
</evidence>
<dbReference type="Pfam" id="PF13185">
    <property type="entry name" value="GAF_2"/>
    <property type="match status" value="1"/>
</dbReference>
<evidence type="ECO:0000259" key="5">
    <source>
        <dbReference type="PROSITE" id="PS50113"/>
    </source>
</evidence>
<dbReference type="Proteomes" id="UP000236584">
    <property type="component" value="Chromosome"/>
</dbReference>
<dbReference type="InterPro" id="IPR035965">
    <property type="entry name" value="PAS-like_dom_sf"/>
</dbReference>
<dbReference type="GeneID" id="35593418"/>
<dbReference type="InterPro" id="IPR007050">
    <property type="entry name" value="HTH_bacterioopsin"/>
</dbReference>
<gene>
    <name evidence="6" type="ORF">C2R22_14960</name>
</gene>
<dbReference type="OrthoDB" id="165911at2157"/>
<evidence type="ECO:0000259" key="4">
    <source>
        <dbReference type="PROSITE" id="PS50112"/>
    </source>
</evidence>
<organism evidence="6 7">
    <name type="scientific">Salinigranum rubrum</name>
    <dbReference type="NCBI Taxonomy" id="755307"/>
    <lineage>
        <taxon>Archaea</taxon>
        <taxon>Methanobacteriati</taxon>
        <taxon>Methanobacteriota</taxon>
        <taxon>Stenosarchaea group</taxon>
        <taxon>Halobacteria</taxon>
        <taxon>Halobacteriales</taxon>
        <taxon>Haloferacaceae</taxon>
        <taxon>Salinigranum</taxon>
    </lineage>
</organism>
<dbReference type="SMART" id="SM00065">
    <property type="entry name" value="GAF"/>
    <property type="match status" value="2"/>
</dbReference>
<protein>
    <submittedName>
        <fullName evidence="6">PAS sensor protein</fullName>
    </submittedName>
</protein>
<dbReference type="Pfam" id="PF15915">
    <property type="entry name" value="BAT"/>
    <property type="match status" value="1"/>
</dbReference>
<dbReference type="SUPFAM" id="SSF55785">
    <property type="entry name" value="PYP-like sensor domain (PAS domain)"/>
    <property type="match status" value="4"/>
</dbReference>
<dbReference type="InterPro" id="IPR000700">
    <property type="entry name" value="PAS-assoc_C"/>
</dbReference>
<keyword evidence="2" id="KW-0804">Transcription</keyword>
<dbReference type="Gene3D" id="1.10.10.10">
    <property type="entry name" value="Winged helix-like DNA-binding domain superfamily/Winged helix DNA-binding domain"/>
    <property type="match status" value="1"/>
</dbReference>
<name>A0A2I8VLH4_9EURY</name>
<evidence type="ECO:0000313" key="7">
    <source>
        <dbReference type="Proteomes" id="UP000236584"/>
    </source>
</evidence>
<sequence length="1179" mass="131830">MGERGGRTALRDPRDRLVGHDRRALVTEVIAPAVRDGERVTREMLDDGDAGSTRLAFQLRHGPNREGRWLEHRSEPIEDGPLAGGHVELYYGIADGRESESTAERDDQFERLVDAVEEYAIFRLDENGHVESWNHGAERIKGYQATEIVGEHFSTFYTRDDRAADIPDRNLRAAADHGSFESEGWRVREDGSRFWASVTISAVYDDSGDVKGFVKVTRDMTDRRERERQYRRERDLLQQILDTAPVGIGVFDERGEAVRINDRFTELLGREASDPEPYRLGQQPLLGADGDVIPFDDRPAARALATGESVIDRRVRVDGNDDRTRWLSVNATPFGDEPGRVVVTIADVTRLKEQAERLERQRDDIESELRVVFDRIDDAFFALDGSWQFTHVNGRAADLLSRSSAELVGRSVWDVFPEARGTTFQEEYEEAMETQETTSFEEYFEPLNTWFEVSAYPSESGLSVYFRDVTDRKQREQELELYETVVETVDDGIYAVDSDAEFVMVNDGFCELTGYDRDELLGRHATAIHDGDVTGRAEAMVDEILDERRSVATIELDIHRKDGGSVPCESRLAPFELNGEYGRCGVVRDVSARLEQERELETRVRQQEVVTGLGQKALEDRDLDALMREATALVSSTLENDSCAVLELDVDAEALSVRQGVGWQSGVVGAATVSAVGGESQASYTLQSRDPVVVENLETETRFDGSGLLTEHGVRSGISVVIGPWDDPWGVLSTHDSVERSFARTDVDFVQSVANVLASAIDRHAHETRLVRQREQLRALNDVNRVVNDITVAVIEQSTRAEIEETVCERLAGTESYCFAWVGEVDVASEDVCMRTEAGVENYLAEIDLSIDPDGPGGTGPTARAFQTGEIQTVQDVATDPEYEQWRDHAERYGYRSSAAVPISHDGTLYGVLNVYAERPYAFEGEERSVLRQLGRVVGHAIAAMERKHALMSDELVQLQFRIPEIFEALDIGDAVTGTITFDQTVPLSESEYVVYGHATPDAVEGVRSIVDTIPHWIAVTFRDEDEGADRIPFELRLSEPPVLSAVAAAGGSVESARIEDGDYEMTVHLSPTADAKRIIDLVRAEYPAVSLLKRTQVTRTDESSARMRRELAEALTDRQRTTLEMAYYAGFFEWPRHVSGKEMAETMSVSPPTFHQHLRKAERKVFDSLFSHAAENAG</sequence>
<evidence type="ECO:0000256" key="2">
    <source>
        <dbReference type="ARBA" id="ARBA00023163"/>
    </source>
</evidence>
<dbReference type="Pfam" id="PF01590">
    <property type="entry name" value="GAF"/>
    <property type="match status" value="1"/>
</dbReference>
<keyword evidence="3" id="KW-0175">Coiled coil</keyword>
<feature type="domain" description="PAS" evidence="4">
    <location>
        <begin position="105"/>
        <end position="178"/>
    </location>
</feature>
<keyword evidence="7" id="KW-1185">Reference proteome</keyword>
<dbReference type="KEGG" id="srub:C2R22_14960"/>
<dbReference type="SUPFAM" id="SSF55781">
    <property type="entry name" value="GAF domain-like"/>
    <property type="match status" value="2"/>
</dbReference>
<dbReference type="InterPro" id="IPR003018">
    <property type="entry name" value="GAF"/>
</dbReference>
<dbReference type="Pfam" id="PF08448">
    <property type="entry name" value="PAS_4"/>
    <property type="match status" value="2"/>
</dbReference>
<dbReference type="SUPFAM" id="SSF88659">
    <property type="entry name" value="Sigma3 and sigma4 domains of RNA polymerase sigma factors"/>
    <property type="match status" value="1"/>
</dbReference>
<dbReference type="Gene3D" id="3.30.450.40">
    <property type="match status" value="2"/>
</dbReference>
<dbReference type="EMBL" id="CP026309">
    <property type="protein sequence ID" value="AUV82782.1"/>
    <property type="molecule type" value="Genomic_DNA"/>
</dbReference>
<dbReference type="CDD" id="cd00130">
    <property type="entry name" value="PAS"/>
    <property type="match status" value="4"/>
</dbReference>
<dbReference type="PROSITE" id="PS50112">
    <property type="entry name" value="PAS"/>
    <property type="match status" value="4"/>
</dbReference>
<dbReference type="PANTHER" id="PTHR44757:SF2">
    <property type="entry name" value="BIOFILM ARCHITECTURE MAINTENANCE PROTEIN MBAA"/>
    <property type="match status" value="1"/>
</dbReference>
<dbReference type="Pfam" id="PF04967">
    <property type="entry name" value="HTH_10"/>
    <property type="match status" value="1"/>
</dbReference>
<evidence type="ECO:0000313" key="6">
    <source>
        <dbReference type="EMBL" id="AUV82782.1"/>
    </source>
</evidence>
<dbReference type="InterPro" id="IPR013656">
    <property type="entry name" value="PAS_4"/>
</dbReference>
<keyword evidence="1" id="KW-0805">Transcription regulation</keyword>
<dbReference type="InterPro" id="IPR029016">
    <property type="entry name" value="GAF-like_dom_sf"/>
</dbReference>
<feature type="domain" description="PAC" evidence="5">
    <location>
        <begin position="180"/>
        <end position="232"/>
    </location>
</feature>
<dbReference type="InterPro" id="IPR013324">
    <property type="entry name" value="RNA_pol_sigma_r3/r4-like"/>
</dbReference>
<dbReference type="RefSeq" id="WP_103426471.1">
    <property type="nucleotide sequence ID" value="NZ_CP026309.1"/>
</dbReference>
<feature type="coiled-coil region" evidence="3">
    <location>
        <begin position="341"/>
        <end position="375"/>
    </location>
</feature>
<dbReference type="Gene3D" id="3.30.450.20">
    <property type="entry name" value="PAS domain"/>
    <property type="match status" value="4"/>
</dbReference>
<reference evidence="6 7" key="1">
    <citation type="submission" date="2018-01" db="EMBL/GenBank/DDBJ databases">
        <title>Complete genome sequence of Salinigranum rubrum GX10T, an extremely halophilic archaeon isolated from a marine solar saltern.</title>
        <authorList>
            <person name="Han S."/>
        </authorList>
    </citation>
    <scope>NUCLEOTIDE SEQUENCE [LARGE SCALE GENOMIC DNA]</scope>
    <source>
        <strain evidence="6 7">GX10</strain>
    </source>
</reference>
<dbReference type="Pfam" id="PF13426">
    <property type="entry name" value="PAS_9"/>
    <property type="match status" value="2"/>
</dbReference>
<dbReference type="InterPro" id="IPR036388">
    <property type="entry name" value="WH-like_DNA-bd_sf"/>
</dbReference>
<dbReference type="NCBIfam" id="TIGR00229">
    <property type="entry name" value="sensory_box"/>
    <property type="match status" value="4"/>
</dbReference>
<feature type="domain" description="PAS" evidence="4">
    <location>
        <begin position="233"/>
        <end position="274"/>
    </location>
</feature>
<dbReference type="InterPro" id="IPR001610">
    <property type="entry name" value="PAC"/>
</dbReference>
<proteinExistence type="predicted"/>